<sequence>MKKKIQIVSMLCVLITNGLFAQESFKVMFYNLLNFPLETNVPDRIQYLDNILDNYQPDILTVCELNNVSGANTVLQVLQNRVSEDFRSAVFTLNTSDDNLGNQNDLQNLIYYNSSKFILESQDVVTTIYRDFNHYKLKLNSVNQDSNPVYLDVIVCHLKASSGTDNQALRLEMVQDLTTYLNTFPSNSYIMLAGDLNVYTSSEPAFQELLDNTNNIVFTDPANKVGSWHNNTNYIDVFTQSTRTQTGLGGSIGGFDDRFDFILTSTNMLSNADLYYADSSYQVYGNNGNISCYNNEIKDIECSGSDFSSEIREALYYFSDHLPVTLQLETNEALLNIQTYNIESFQIIGTNLIENTLEVRINNQSYQTKKLNIFNTLGQVVKTVPLDASKTISIDVSNLNNGLYYITMSNTNVKPLKFIKSN</sequence>
<dbReference type="Gene3D" id="3.60.10.10">
    <property type="entry name" value="Endonuclease/exonuclease/phosphatase"/>
    <property type="match status" value="1"/>
</dbReference>
<keyword evidence="4" id="KW-1185">Reference proteome</keyword>
<dbReference type="RefSeq" id="WP_109681473.1">
    <property type="nucleotide sequence ID" value="NZ_QGGP01000002.1"/>
</dbReference>
<name>A0A316DQX8_9FLAO</name>
<feature type="domain" description="Secretion system C-terminal sorting" evidence="2">
    <location>
        <begin position="355"/>
        <end position="413"/>
    </location>
</feature>
<evidence type="ECO:0000259" key="2">
    <source>
        <dbReference type="Pfam" id="PF18962"/>
    </source>
</evidence>
<proteinExistence type="predicted"/>
<dbReference type="InterPro" id="IPR036691">
    <property type="entry name" value="Endo/exonu/phosph_ase_sf"/>
</dbReference>
<evidence type="ECO:0000313" key="3">
    <source>
        <dbReference type="EMBL" id="PWK19579.1"/>
    </source>
</evidence>
<evidence type="ECO:0000313" key="4">
    <source>
        <dbReference type="Proteomes" id="UP000245430"/>
    </source>
</evidence>
<accession>A0A316DQX8</accession>
<protein>
    <submittedName>
        <fullName evidence="3">Putative secreted protein (Por secretion system target)</fullName>
    </submittedName>
</protein>
<dbReference type="OrthoDB" id="1122807at2"/>
<dbReference type="Proteomes" id="UP000245430">
    <property type="component" value="Unassembled WGS sequence"/>
</dbReference>
<dbReference type="AlphaFoldDB" id="A0A316DQX8"/>
<dbReference type="EMBL" id="QGGP01000002">
    <property type="protein sequence ID" value="PWK19579.1"/>
    <property type="molecule type" value="Genomic_DNA"/>
</dbReference>
<dbReference type="Pfam" id="PF18962">
    <property type="entry name" value="Por_Secre_tail"/>
    <property type="match status" value="1"/>
</dbReference>
<organism evidence="3 4">
    <name type="scientific">Xanthomarina spongicola</name>
    <dbReference type="NCBI Taxonomy" id="570520"/>
    <lineage>
        <taxon>Bacteria</taxon>
        <taxon>Pseudomonadati</taxon>
        <taxon>Bacteroidota</taxon>
        <taxon>Flavobacteriia</taxon>
        <taxon>Flavobacteriales</taxon>
        <taxon>Flavobacteriaceae</taxon>
        <taxon>Xanthomarina</taxon>
    </lineage>
</organism>
<keyword evidence="1" id="KW-0732">Signal</keyword>
<dbReference type="NCBIfam" id="TIGR04183">
    <property type="entry name" value="Por_Secre_tail"/>
    <property type="match status" value="1"/>
</dbReference>
<reference evidence="3 4" key="1">
    <citation type="submission" date="2018-05" db="EMBL/GenBank/DDBJ databases">
        <title>Genomic Encyclopedia of Archaeal and Bacterial Type Strains, Phase II (KMG-II): from individual species to whole genera.</title>
        <authorList>
            <person name="Goeker M."/>
        </authorList>
    </citation>
    <scope>NUCLEOTIDE SEQUENCE [LARGE SCALE GENOMIC DNA]</scope>
    <source>
        <strain evidence="3 4">DSM 22637</strain>
    </source>
</reference>
<dbReference type="InterPro" id="IPR026444">
    <property type="entry name" value="Secre_tail"/>
</dbReference>
<gene>
    <name evidence="3" type="ORF">LX78_00927</name>
</gene>
<dbReference type="SUPFAM" id="SSF56219">
    <property type="entry name" value="DNase I-like"/>
    <property type="match status" value="1"/>
</dbReference>
<comment type="caution">
    <text evidence="3">The sequence shown here is derived from an EMBL/GenBank/DDBJ whole genome shotgun (WGS) entry which is preliminary data.</text>
</comment>
<evidence type="ECO:0000256" key="1">
    <source>
        <dbReference type="ARBA" id="ARBA00022729"/>
    </source>
</evidence>